<keyword evidence="4 7" id="KW-0238">DNA-binding</keyword>
<dbReference type="InterPro" id="IPR039420">
    <property type="entry name" value="WalR-like"/>
</dbReference>
<keyword evidence="2" id="KW-0902">Two-component regulatory system</keyword>
<dbReference type="InterPro" id="IPR016032">
    <property type="entry name" value="Sig_transdc_resp-reg_C-effctor"/>
</dbReference>
<proteinExistence type="predicted"/>
<dbReference type="InterPro" id="IPR001789">
    <property type="entry name" value="Sig_transdc_resp-reg_receiver"/>
</dbReference>
<dbReference type="Gene3D" id="1.10.10.10">
    <property type="entry name" value="Winged helix-like DNA-binding domain superfamily/Winged helix DNA-binding domain"/>
    <property type="match status" value="1"/>
</dbReference>
<dbReference type="RefSeq" id="WP_251936077.1">
    <property type="nucleotide sequence ID" value="NZ_CP098747.1"/>
</dbReference>
<dbReference type="PROSITE" id="PS51755">
    <property type="entry name" value="OMPR_PHOB"/>
    <property type="match status" value="1"/>
</dbReference>
<evidence type="ECO:0000313" key="10">
    <source>
        <dbReference type="EMBL" id="USG62372.1"/>
    </source>
</evidence>
<dbReference type="SUPFAM" id="SSF52172">
    <property type="entry name" value="CheY-like"/>
    <property type="match status" value="1"/>
</dbReference>
<evidence type="ECO:0000256" key="5">
    <source>
        <dbReference type="ARBA" id="ARBA00023163"/>
    </source>
</evidence>
<organism evidence="10 11">
    <name type="scientific">Sneathiella marina</name>
    <dbReference type="NCBI Taxonomy" id="2950108"/>
    <lineage>
        <taxon>Bacteria</taxon>
        <taxon>Pseudomonadati</taxon>
        <taxon>Pseudomonadota</taxon>
        <taxon>Alphaproteobacteria</taxon>
        <taxon>Sneathiellales</taxon>
        <taxon>Sneathiellaceae</taxon>
        <taxon>Sneathiella</taxon>
    </lineage>
</organism>
<evidence type="ECO:0000259" key="9">
    <source>
        <dbReference type="PROSITE" id="PS51755"/>
    </source>
</evidence>
<reference evidence="10" key="1">
    <citation type="submission" date="2022-06" db="EMBL/GenBank/DDBJ databases">
        <title>Sneathiella actinostolidae sp. nov., isolated from a sea anemonein the Western Pacific Ocean.</title>
        <authorList>
            <person name="Wei M.J."/>
        </authorList>
    </citation>
    <scope>NUCLEOTIDE SEQUENCE</scope>
    <source>
        <strain evidence="10">PHK-P5</strain>
    </source>
</reference>
<dbReference type="Proteomes" id="UP001056291">
    <property type="component" value="Chromosome"/>
</dbReference>
<sequence length="227" mass="25278">MLDNAPHILVVDDDTRLLSLLRKYLMDNNYRVSTAGSADMARSKMSGFDFDLIVLDRMMPGGDGLEMAKTVRSGSGFSRDIPILMLTAMGESSDRIDGLEGGVDDYLTKPFEPRELLLRIDAILRRAKIETFEELSFGDFTFNTEKGELLRDGEVINLTSGESLLLKSLASTPGVPISRDNLSLTSGNQGRAVDVQITRLRRKIEDDPKLPRYLQTVRGEGYVLWAD</sequence>
<evidence type="ECO:0000256" key="6">
    <source>
        <dbReference type="PROSITE-ProRule" id="PRU00169"/>
    </source>
</evidence>
<gene>
    <name evidence="10" type="ORF">NBZ79_05180</name>
</gene>
<evidence type="ECO:0000313" key="11">
    <source>
        <dbReference type="Proteomes" id="UP001056291"/>
    </source>
</evidence>
<keyword evidence="1 6" id="KW-0597">Phosphoprotein</keyword>
<dbReference type="Pfam" id="PF00486">
    <property type="entry name" value="Trans_reg_C"/>
    <property type="match status" value="1"/>
</dbReference>
<evidence type="ECO:0000256" key="7">
    <source>
        <dbReference type="PROSITE-ProRule" id="PRU01091"/>
    </source>
</evidence>
<feature type="domain" description="Response regulatory" evidence="8">
    <location>
        <begin position="7"/>
        <end position="124"/>
    </location>
</feature>
<evidence type="ECO:0000256" key="3">
    <source>
        <dbReference type="ARBA" id="ARBA00023015"/>
    </source>
</evidence>
<dbReference type="SMART" id="SM00862">
    <property type="entry name" value="Trans_reg_C"/>
    <property type="match status" value="1"/>
</dbReference>
<dbReference type="PANTHER" id="PTHR48111:SF4">
    <property type="entry name" value="DNA-BINDING DUAL TRANSCRIPTIONAL REGULATOR OMPR"/>
    <property type="match status" value="1"/>
</dbReference>
<dbReference type="PROSITE" id="PS50110">
    <property type="entry name" value="RESPONSE_REGULATORY"/>
    <property type="match status" value="1"/>
</dbReference>
<name>A0ABY4W8X0_9PROT</name>
<feature type="domain" description="OmpR/PhoB-type" evidence="9">
    <location>
        <begin position="132"/>
        <end position="226"/>
    </location>
</feature>
<dbReference type="EMBL" id="CP098747">
    <property type="protein sequence ID" value="USG62372.1"/>
    <property type="molecule type" value="Genomic_DNA"/>
</dbReference>
<keyword evidence="11" id="KW-1185">Reference proteome</keyword>
<dbReference type="InterPro" id="IPR036388">
    <property type="entry name" value="WH-like_DNA-bd_sf"/>
</dbReference>
<dbReference type="InterPro" id="IPR011006">
    <property type="entry name" value="CheY-like_superfamily"/>
</dbReference>
<feature type="DNA-binding region" description="OmpR/PhoB-type" evidence="7">
    <location>
        <begin position="132"/>
        <end position="226"/>
    </location>
</feature>
<protein>
    <submittedName>
        <fullName evidence="10">Response regulator</fullName>
    </submittedName>
</protein>
<dbReference type="Gene3D" id="6.10.250.690">
    <property type="match status" value="1"/>
</dbReference>
<dbReference type="SUPFAM" id="SSF46894">
    <property type="entry name" value="C-terminal effector domain of the bipartite response regulators"/>
    <property type="match status" value="1"/>
</dbReference>
<keyword evidence="5" id="KW-0804">Transcription</keyword>
<evidence type="ECO:0000256" key="4">
    <source>
        <dbReference type="ARBA" id="ARBA00023125"/>
    </source>
</evidence>
<dbReference type="PANTHER" id="PTHR48111">
    <property type="entry name" value="REGULATOR OF RPOS"/>
    <property type="match status" value="1"/>
</dbReference>
<dbReference type="InterPro" id="IPR001867">
    <property type="entry name" value="OmpR/PhoB-type_DNA-bd"/>
</dbReference>
<evidence type="ECO:0000259" key="8">
    <source>
        <dbReference type="PROSITE" id="PS50110"/>
    </source>
</evidence>
<dbReference type="Gene3D" id="3.40.50.2300">
    <property type="match status" value="1"/>
</dbReference>
<accession>A0ABY4W8X0</accession>
<feature type="modified residue" description="4-aspartylphosphate" evidence="6">
    <location>
        <position position="56"/>
    </location>
</feature>
<dbReference type="CDD" id="cd00383">
    <property type="entry name" value="trans_reg_C"/>
    <property type="match status" value="1"/>
</dbReference>
<keyword evidence="3" id="KW-0805">Transcription regulation</keyword>
<dbReference type="SMART" id="SM00448">
    <property type="entry name" value="REC"/>
    <property type="match status" value="1"/>
</dbReference>
<dbReference type="Pfam" id="PF00072">
    <property type="entry name" value="Response_reg"/>
    <property type="match status" value="1"/>
</dbReference>
<evidence type="ECO:0000256" key="1">
    <source>
        <dbReference type="ARBA" id="ARBA00022553"/>
    </source>
</evidence>
<evidence type="ECO:0000256" key="2">
    <source>
        <dbReference type="ARBA" id="ARBA00023012"/>
    </source>
</evidence>